<dbReference type="GO" id="GO:1904423">
    <property type="term" value="C:dehydrodolichyl diphosphate synthase complex"/>
    <property type="evidence" value="ECO:0007669"/>
    <property type="project" value="TreeGrafter"/>
</dbReference>
<dbReference type="GO" id="GO:0005811">
    <property type="term" value="C:lipid droplet"/>
    <property type="evidence" value="ECO:0007669"/>
    <property type="project" value="TreeGrafter"/>
</dbReference>
<keyword evidence="3" id="KW-0472">Membrane</keyword>
<feature type="region of interest" description="Disordered" evidence="4">
    <location>
        <begin position="251"/>
        <end position="284"/>
    </location>
</feature>
<dbReference type="GO" id="GO:0045547">
    <property type="term" value="F:ditrans,polycis-polyprenyl diphosphate synthase [(2E,6E)-farnesyl diphosphate specific] activity"/>
    <property type="evidence" value="ECO:0007669"/>
    <property type="project" value="TreeGrafter"/>
</dbReference>
<evidence type="ECO:0000313" key="6">
    <source>
        <dbReference type="Proteomes" id="UP000006757"/>
    </source>
</evidence>
<dbReference type="InterPro" id="IPR036424">
    <property type="entry name" value="UPP_synth-like_sf"/>
</dbReference>
<dbReference type="EC" id="2.5.1.-" evidence="3"/>
<gene>
    <name evidence="5" type="ORF">A1Q2_00349</name>
</gene>
<sequence>MGGDTTVKRRETKVPLKRPAEPAPLTRTWKTVLYPISAVLHRLHAWLTTLLLALIALGPMPKHIGFVMDGNRRYARSRGQKVARGHKMGSDSLKRICLRLRIPVVSVYAFAIDNFNRPQEEVDALMSLARSSLQEICAKGGFLDQHGVRLRCIGRLDLLKPDMRAALLEMEAATAHNTRGVLNVCGPYASRDEITDAVRETVREVEERGENPDKARQAPVRLHDAAVPRRHAAALHQDVLAGLWAERSAPDPARVAAEGLAHAGVAGRGPEPSQEDESVSEDEE</sequence>
<reference evidence="5 6" key="1">
    <citation type="journal article" date="2012" name="Eukaryot. Cell">
        <title>Genome sequence of the Trichosporon asahii environmental strain CBS 8904.</title>
        <authorList>
            <person name="Yang R.Y."/>
            <person name="Li H.T."/>
            <person name="Zhu H."/>
            <person name="Zhou G.P."/>
            <person name="Wang M."/>
            <person name="Wang L."/>
        </authorList>
    </citation>
    <scope>NUCLEOTIDE SEQUENCE [LARGE SCALE GENOMIC DNA]</scope>
    <source>
        <strain evidence="5 6">CBS 8904</strain>
    </source>
</reference>
<keyword evidence="2 3" id="KW-0808">Transferase</keyword>
<evidence type="ECO:0000256" key="4">
    <source>
        <dbReference type="SAM" id="MobiDB-lite"/>
    </source>
</evidence>
<evidence type="ECO:0000313" key="5">
    <source>
        <dbReference type="EMBL" id="EKD05350.1"/>
    </source>
</evidence>
<dbReference type="HOGENOM" id="CLU_038505_0_3_1"/>
<keyword evidence="3" id="KW-1133">Transmembrane helix</keyword>
<dbReference type="InterPro" id="IPR001441">
    <property type="entry name" value="UPP_synth-like"/>
</dbReference>
<evidence type="ECO:0000256" key="1">
    <source>
        <dbReference type="ARBA" id="ARBA00005432"/>
    </source>
</evidence>
<dbReference type="Gene3D" id="3.40.1180.10">
    <property type="entry name" value="Decaprenyl diphosphate synthase-like"/>
    <property type="match status" value="1"/>
</dbReference>
<dbReference type="EMBL" id="AMBO01000110">
    <property type="protein sequence ID" value="EKD05350.1"/>
    <property type="molecule type" value="Genomic_DNA"/>
</dbReference>
<keyword evidence="6" id="KW-1185">Reference proteome</keyword>
<dbReference type="Pfam" id="PF01255">
    <property type="entry name" value="Prenyltransf"/>
    <property type="match status" value="1"/>
</dbReference>
<protein>
    <recommendedName>
        <fullName evidence="3">Alkyl transferase</fullName>
        <ecNumber evidence="3">2.5.1.-</ecNumber>
    </recommendedName>
</protein>
<evidence type="ECO:0000256" key="3">
    <source>
        <dbReference type="RuleBase" id="RU363018"/>
    </source>
</evidence>
<dbReference type="GO" id="GO:0016094">
    <property type="term" value="P:polyprenol biosynthetic process"/>
    <property type="evidence" value="ECO:0007669"/>
    <property type="project" value="TreeGrafter"/>
</dbReference>
<dbReference type="GO" id="GO:0005783">
    <property type="term" value="C:endoplasmic reticulum"/>
    <property type="evidence" value="ECO:0007669"/>
    <property type="project" value="TreeGrafter"/>
</dbReference>
<proteinExistence type="inferred from homology"/>
<dbReference type="InParanoid" id="K1VME7"/>
<dbReference type="CDD" id="cd00475">
    <property type="entry name" value="Cis_IPPS"/>
    <property type="match status" value="1"/>
</dbReference>
<comment type="similarity">
    <text evidence="1 3">Belongs to the UPP synthase family.</text>
</comment>
<dbReference type="PANTHER" id="PTHR10291">
    <property type="entry name" value="DEHYDRODOLICHYL DIPHOSPHATE SYNTHASE FAMILY MEMBER"/>
    <property type="match status" value="1"/>
</dbReference>
<feature type="compositionally biased region" description="Acidic residues" evidence="4">
    <location>
        <begin position="273"/>
        <end position="284"/>
    </location>
</feature>
<dbReference type="NCBIfam" id="TIGR00055">
    <property type="entry name" value="uppS"/>
    <property type="match status" value="1"/>
</dbReference>
<dbReference type="PANTHER" id="PTHR10291:SF43">
    <property type="entry name" value="DEHYDRODOLICHYL DIPHOSPHATE SYNTHASE COMPLEX SUBUNIT DHDDS"/>
    <property type="match status" value="1"/>
</dbReference>
<dbReference type="OrthoDB" id="4173905at2759"/>
<evidence type="ECO:0000256" key="2">
    <source>
        <dbReference type="ARBA" id="ARBA00022679"/>
    </source>
</evidence>
<dbReference type="Proteomes" id="UP000006757">
    <property type="component" value="Unassembled WGS sequence"/>
</dbReference>
<dbReference type="GO" id="GO:0016020">
    <property type="term" value="C:membrane"/>
    <property type="evidence" value="ECO:0007669"/>
    <property type="project" value="TreeGrafter"/>
</dbReference>
<feature type="transmembrane region" description="Helical" evidence="3">
    <location>
        <begin position="32"/>
        <end position="58"/>
    </location>
</feature>
<accession>K1VME7</accession>
<dbReference type="STRING" id="1220162.K1VME7"/>
<dbReference type="SUPFAM" id="SSF64005">
    <property type="entry name" value="Undecaprenyl diphosphate synthase"/>
    <property type="match status" value="1"/>
</dbReference>
<dbReference type="FunCoup" id="K1VME7">
    <property type="interactions" value="329"/>
</dbReference>
<keyword evidence="3" id="KW-0812">Transmembrane</keyword>
<name>K1VME7_TRIAC</name>
<dbReference type="AlphaFoldDB" id="K1VME7"/>
<organism evidence="5 6">
    <name type="scientific">Trichosporon asahii var. asahii (strain CBS 8904)</name>
    <name type="common">Yeast</name>
    <dbReference type="NCBI Taxonomy" id="1220162"/>
    <lineage>
        <taxon>Eukaryota</taxon>
        <taxon>Fungi</taxon>
        <taxon>Dikarya</taxon>
        <taxon>Basidiomycota</taxon>
        <taxon>Agaricomycotina</taxon>
        <taxon>Tremellomycetes</taxon>
        <taxon>Trichosporonales</taxon>
        <taxon>Trichosporonaceae</taxon>
        <taxon>Trichosporon</taxon>
    </lineage>
</organism>
<comment type="caution">
    <text evidence="5">The sequence shown here is derived from an EMBL/GenBank/DDBJ whole genome shotgun (WGS) entry which is preliminary data.</text>
</comment>
<dbReference type="eggNOG" id="KOG1602">
    <property type="taxonomic scope" value="Eukaryota"/>
</dbReference>